<evidence type="ECO:0000313" key="1">
    <source>
        <dbReference type="EMBL" id="OWP77546.1"/>
    </source>
</evidence>
<dbReference type="EMBL" id="MTCY01000016">
    <property type="protein sequence ID" value="OWP77546.1"/>
    <property type="molecule type" value="Genomic_DNA"/>
</dbReference>
<organism evidence="1 2">
    <name type="scientific">Flavobacterium columnare</name>
    <dbReference type="NCBI Taxonomy" id="996"/>
    <lineage>
        <taxon>Bacteria</taxon>
        <taxon>Pseudomonadati</taxon>
        <taxon>Bacteroidota</taxon>
        <taxon>Flavobacteriia</taxon>
        <taxon>Flavobacteriales</taxon>
        <taxon>Flavobacteriaceae</taxon>
        <taxon>Flavobacterium</taxon>
    </lineage>
</organism>
<proteinExistence type="predicted"/>
<sequence>MRNFWFLLTSLILLTACDDGNIIEDTFNFSNVSVLKCNNINTLYKINDKEALIFITPETSFPNEEGVKTYTIGTGNNLIYKKFYSTISSNEICSTGNIPIAEQWTVSGGTIEITSTKIISTNDPSKIVGYNHKILFKNITFNTPNKQLVYDQYLFGNYSTDVVDLKFDYKNAVMQNCSGNNLIFKYNNNNALLLDIDPSLYKHQTIGTKTALINTTNKVSYRIYNGGLNSNFFCQSIPPTHPSLTEEWIAQEGITNTNGMIIVETTQQTTSTYRHVIKLRKVTFKNGIKIYSPNPDGDYELGEIIN</sequence>
<reference evidence="1 2" key="1">
    <citation type="journal article" date="2017" name="Infect. Genet. Evol.">
        <title>Comparative genome analysis of fish pathogen Flavobacterium columnare reveals extensive sequence diversity within the species.</title>
        <authorList>
            <person name="Kayansamruaj P."/>
            <person name="Dong H.T."/>
            <person name="Hirono I."/>
            <person name="Kondo H."/>
            <person name="Senapin S."/>
            <person name="Rodkhum C."/>
        </authorList>
    </citation>
    <scope>NUCLEOTIDE SEQUENCE [LARGE SCALE GENOMIC DNA]</scope>
    <source>
        <strain evidence="1 2">1214</strain>
    </source>
</reference>
<dbReference type="PROSITE" id="PS51257">
    <property type="entry name" value="PROKAR_LIPOPROTEIN"/>
    <property type="match status" value="1"/>
</dbReference>
<evidence type="ECO:0008006" key="3">
    <source>
        <dbReference type="Google" id="ProtNLM"/>
    </source>
</evidence>
<protein>
    <recommendedName>
        <fullName evidence="3">Lipoprotein</fullName>
    </recommendedName>
</protein>
<evidence type="ECO:0000313" key="2">
    <source>
        <dbReference type="Proteomes" id="UP000198034"/>
    </source>
</evidence>
<name>A0A246GB52_9FLAO</name>
<dbReference type="Proteomes" id="UP000198034">
    <property type="component" value="Unassembled WGS sequence"/>
</dbReference>
<gene>
    <name evidence="1" type="ORF">BWK62_07280</name>
</gene>
<accession>A0A246GB52</accession>
<dbReference type="AlphaFoldDB" id="A0A246GB52"/>
<comment type="caution">
    <text evidence="1">The sequence shown here is derived from an EMBL/GenBank/DDBJ whole genome shotgun (WGS) entry which is preliminary data.</text>
</comment>